<feature type="transmembrane region" description="Helical" evidence="1">
    <location>
        <begin position="6"/>
        <end position="32"/>
    </location>
</feature>
<dbReference type="EMBL" id="FM164764">
    <property type="protein sequence ID" value="CAQ58458.1"/>
    <property type="molecule type" value="Genomic_DNA"/>
</dbReference>
<organism evidence="2 3">
    <name type="scientific">Stygiolobus rod-shaped virus</name>
    <dbReference type="NCBI Taxonomy" id="537009"/>
    <lineage>
        <taxon>Viruses</taxon>
        <taxon>Adnaviria</taxon>
        <taxon>Zilligvirae</taxon>
        <taxon>Taleaviricota</taxon>
        <taxon>Tokiviricetes</taxon>
        <taxon>Ligamenvirales</taxon>
        <taxon>Rudiviridae</taxon>
        <taxon>Azorudivirus</taxon>
        <taxon>Azorudivirus furnasense</taxon>
        <taxon>Azorudivirus SRV</taxon>
    </lineage>
</organism>
<dbReference type="GeneID" id="20964530"/>
<accession>B6EFC3</accession>
<sequence length="59" mass="7187">MLNFSHFSYIISTIFLSCCLFYLVFLCFFTIFTPQLIEKNSNFFSRVFSLSRYFFNFFS</sequence>
<evidence type="ECO:0000313" key="3">
    <source>
        <dbReference type="Proteomes" id="UP000203343"/>
    </source>
</evidence>
<keyword evidence="1" id="KW-0472">Membrane</keyword>
<reference evidence="2 3" key="1">
    <citation type="journal article" date="2008" name="J. Bacteriol.">
        <title>SRV, a new viral isolate from Stygiolobus and general properties of the crenarchaeal rudiviruses and their virus-host interactions.</title>
        <authorList>
            <person name="Vestergaard G."/>
            <person name="Shah S.A."/>
            <person name="Bize A."/>
            <person name="Reitberger W."/>
            <person name="Reuter M."/>
            <person name="Phan H."/>
            <person name="Briegel A."/>
            <person name="Rachel R."/>
            <person name="Garrett R.A."/>
            <person name="Prangishvili D."/>
        </authorList>
    </citation>
    <scope>NUCLEOTIDE SEQUENCE [LARGE SCALE GENOMIC DNA]</scope>
</reference>
<evidence type="ECO:0000256" key="1">
    <source>
        <dbReference type="SAM" id="Phobius"/>
    </source>
</evidence>
<dbReference type="Proteomes" id="UP000203343">
    <property type="component" value="Segment"/>
</dbReference>
<proteinExistence type="predicted"/>
<dbReference type="KEGG" id="vg:20964530"/>
<keyword evidence="3" id="KW-1185">Reference proteome</keyword>
<protein>
    <submittedName>
        <fullName evidence="2">Uncharacterized protein</fullName>
    </submittedName>
</protein>
<evidence type="ECO:0000313" key="2">
    <source>
        <dbReference type="EMBL" id="CAQ58458.1"/>
    </source>
</evidence>
<name>B6EFC3_9VIRU</name>
<keyword evidence="1" id="KW-1133">Transmembrane helix</keyword>
<dbReference type="RefSeq" id="YP_009094242.1">
    <property type="nucleotide sequence ID" value="NC_025375.1"/>
</dbReference>
<keyword evidence="1" id="KW-0812">Transmembrane</keyword>